<comment type="caution">
    <text evidence="1">The sequence shown here is derived from an EMBL/GenBank/DDBJ whole genome shotgun (WGS) entry which is preliminary data.</text>
</comment>
<gene>
    <name evidence="1" type="ORF">NON19_27320</name>
</gene>
<protein>
    <submittedName>
        <fullName evidence="1">Uncharacterized protein</fullName>
    </submittedName>
</protein>
<organism evidence="1 2">
    <name type="scientific">Streptantibioticus rubrisoli</name>
    <dbReference type="NCBI Taxonomy" id="1387313"/>
    <lineage>
        <taxon>Bacteria</taxon>
        <taxon>Bacillati</taxon>
        <taxon>Actinomycetota</taxon>
        <taxon>Actinomycetes</taxon>
        <taxon>Kitasatosporales</taxon>
        <taxon>Streptomycetaceae</taxon>
        <taxon>Streptantibioticus</taxon>
    </lineage>
</organism>
<proteinExistence type="predicted"/>
<keyword evidence="2" id="KW-1185">Reference proteome</keyword>
<reference evidence="1 2" key="1">
    <citation type="submission" date="2022-06" db="EMBL/GenBank/DDBJ databases">
        <title>Draft genome sequence of type strain Streptomyces rubrisoli DSM 42083.</title>
        <authorList>
            <person name="Duangmal K."/>
            <person name="Klaysubun C."/>
        </authorList>
    </citation>
    <scope>NUCLEOTIDE SEQUENCE [LARGE SCALE GENOMIC DNA]</scope>
    <source>
        <strain evidence="1 2">DSM 42083</strain>
    </source>
</reference>
<name>A0ABT1PJU4_9ACTN</name>
<dbReference type="RefSeq" id="WP_255931786.1">
    <property type="nucleotide sequence ID" value="NZ_JANFNH010000046.1"/>
</dbReference>
<sequence>MAVIVSLFGPPVLGLCAGAVRIKKLTDLPEPLPGWTLHVGPNYIMTTAAAGPREFTWDRIKNVTIRDFRTGGPYQYTVLFLELAPDFAPSSLASAGWPHPKV</sequence>
<evidence type="ECO:0000313" key="2">
    <source>
        <dbReference type="Proteomes" id="UP001206206"/>
    </source>
</evidence>
<dbReference type="EMBL" id="JANFNH010000046">
    <property type="protein sequence ID" value="MCQ4045641.1"/>
    <property type="molecule type" value="Genomic_DNA"/>
</dbReference>
<evidence type="ECO:0000313" key="1">
    <source>
        <dbReference type="EMBL" id="MCQ4045641.1"/>
    </source>
</evidence>
<dbReference type="Proteomes" id="UP001206206">
    <property type="component" value="Unassembled WGS sequence"/>
</dbReference>
<accession>A0ABT1PJU4</accession>